<dbReference type="InterPro" id="IPR024344">
    <property type="entry name" value="MDMPI_metal-binding"/>
</dbReference>
<sequence length="201" mass="21473">MPPTKQELLAQSIDLVVGVVDSAPVYQYQDPTPCSEFTVKDLVNHIAMMLLMTRDVGSRTELDPSLLTANPVPLLAGRPESDWALLLAGKAGPAAKAWTEPAAWEGSASLGGPPMAAIALGEVLIAEFTIHAWDTAVATGQRIDVPTSLAMAAFDTYTREAPRMQGLGLLGDEVPQDADAPLFDRALALTGRDPRWSRPTR</sequence>
<dbReference type="Proteomes" id="UP001595912">
    <property type="component" value="Unassembled WGS sequence"/>
</dbReference>
<evidence type="ECO:0000259" key="1">
    <source>
        <dbReference type="Pfam" id="PF11716"/>
    </source>
</evidence>
<dbReference type="RefSeq" id="WP_380117764.1">
    <property type="nucleotide sequence ID" value="NZ_JBHSIU010000029.1"/>
</dbReference>
<gene>
    <name evidence="2" type="ORF">ACFPIJ_25055</name>
</gene>
<reference evidence="3" key="1">
    <citation type="journal article" date="2019" name="Int. J. Syst. Evol. Microbiol.">
        <title>The Global Catalogue of Microorganisms (GCM) 10K type strain sequencing project: providing services to taxonomists for standard genome sequencing and annotation.</title>
        <authorList>
            <consortium name="The Broad Institute Genomics Platform"/>
            <consortium name="The Broad Institute Genome Sequencing Center for Infectious Disease"/>
            <person name="Wu L."/>
            <person name="Ma J."/>
        </authorList>
    </citation>
    <scope>NUCLEOTIDE SEQUENCE [LARGE SCALE GENOMIC DNA]</scope>
    <source>
        <strain evidence="3">CGMCC 4.7152</strain>
    </source>
</reference>
<dbReference type="EMBL" id="JBHSIU010000029">
    <property type="protein sequence ID" value="MFC5001096.1"/>
    <property type="molecule type" value="Genomic_DNA"/>
</dbReference>
<protein>
    <submittedName>
        <fullName evidence="2">TIGR03086 family metal-binding protein</fullName>
    </submittedName>
</protein>
<dbReference type="InterPro" id="IPR017520">
    <property type="entry name" value="CHP03086"/>
</dbReference>
<keyword evidence="3" id="KW-1185">Reference proteome</keyword>
<feature type="domain" description="Mycothiol-dependent maleylpyruvate isomerase metal-binding" evidence="1">
    <location>
        <begin position="19"/>
        <end position="134"/>
    </location>
</feature>
<dbReference type="NCBIfam" id="TIGR03086">
    <property type="entry name" value="TIGR03086 family metal-binding protein"/>
    <property type="match status" value="1"/>
</dbReference>
<evidence type="ECO:0000313" key="3">
    <source>
        <dbReference type="Proteomes" id="UP001595912"/>
    </source>
</evidence>
<dbReference type="Pfam" id="PF11716">
    <property type="entry name" value="MDMPI_N"/>
    <property type="match status" value="1"/>
</dbReference>
<dbReference type="Gene3D" id="1.20.120.450">
    <property type="entry name" value="dinb family like domain"/>
    <property type="match status" value="1"/>
</dbReference>
<organism evidence="2 3">
    <name type="scientific">Dactylosporangium cerinum</name>
    <dbReference type="NCBI Taxonomy" id="1434730"/>
    <lineage>
        <taxon>Bacteria</taxon>
        <taxon>Bacillati</taxon>
        <taxon>Actinomycetota</taxon>
        <taxon>Actinomycetes</taxon>
        <taxon>Micromonosporales</taxon>
        <taxon>Micromonosporaceae</taxon>
        <taxon>Dactylosporangium</taxon>
    </lineage>
</organism>
<name>A0ABV9W281_9ACTN</name>
<dbReference type="NCBIfam" id="TIGR03083">
    <property type="entry name" value="maleylpyruvate isomerase family mycothiol-dependent enzyme"/>
    <property type="match status" value="1"/>
</dbReference>
<dbReference type="SUPFAM" id="SSF109854">
    <property type="entry name" value="DinB/YfiT-like putative metalloenzymes"/>
    <property type="match status" value="1"/>
</dbReference>
<accession>A0ABV9W281</accession>
<comment type="caution">
    <text evidence="2">The sequence shown here is derived from an EMBL/GenBank/DDBJ whole genome shotgun (WGS) entry which is preliminary data.</text>
</comment>
<proteinExistence type="predicted"/>
<dbReference type="InterPro" id="IPR017517">
    <property type="entry name" value="Maleyloyr_isom"/>
</dbReference>
<dbReference type="InterPro" id="IPR034660">
    <property type="entry name" value="DinB/YfiT-like"/>
</dbReference>
<evidence type="ECO:0000313" key="2">
    <source>
        <dbReference type="EMBL" id="MFC5001096.1"/>
    </source>
</evidence>